<feature type="region of interest" description="Disordered" evidence="10">
    <location>
        <begin position="950"/>
        <end position="981"/>
    </location>
</feature>
<evidence type="ECO:0000256" key="9">
    <source>
        <dbReference type="SAM" id="Coils"/>
    </source>
</evidence>
<feature type="coiled-coil region" evidence="9">
    <location>
        <begin position="669"/>
        <end position="795"/>
    </location>
</feature>
<evidence type="ECO:0000256" key="11">
    <source>
        <dbReference type="SAM" id="Phobius"/>
    </source>
</evidence>
<keyword evidence="3 11" id="KW-0812">Transmembrane</keyword>
<dbReference type="AlphaFoldDB" id="A0AAN7NYZ0"/>
<keyword evidence="4 11" id="KW-1133">Transmembrane helix</keyword>
<feature type="domain" description="Golgi pH regulator conserved" evidence="13">
    <location>
        <begin position="143"/>
        <end position="208"/>
    </location>
</feature>
<feature type="region of interest" description="Disordered" evidence="10">
    <location>
        <begin position="1143"/>
        <end position="1176"/>
    </location>
</feature>
<comment type="subcellular location">
    <subcellularLocation>
        <location evidence="1">Membrane</location>
        <topology evidence="1">Multi-pass membrane protein</topology>
    </subcellularLocation>
</comment>
<feature type="compositionally biased region" description="Polar residues" evidence="10">
    <location>
        <begin position="1231"/>
        <end position="1264"/>
    </location>
</feature>
<dbReference type="EMBL" id="JARPUR010000007">
    <property type="protein sequence ID" value="KAK4873327.1"/>
    <property type="molecule type" value="Genomic_DNA"/>
</dbReference>
<evidence type="ECO:0000259" key="13">
    <source>
        <dbReference type="Pfam" id="PF12537"/>
    </source>
</evidence>
<comment type="catalytic activity">
    <reaction evidence="8">
        <text>fluoride(in) = fluoride(out)</text>
        <dbReference type="Rhea" id="RHEA:76159"/>
        <dbReference type="ChEBI" id="CHEBI:17051"/>
    </reaction>
</comment>
<evidence type="ECO:0000259" key="12">
    <source>
        <dbReference type="Pfam" id="PF12430"/>
    </source>
</evidence>
<comment type="similarity">
    <text evidence="2">Belongs to the Golgi pH regulator (TC 1.A.38) family.</text>
</comment>
<evidence type="ECO:0000256" key="5">
    <source>
        <dbReference type="ARBA" id="ARBA00023136"/>
    </source>
</evidence>
<evidence type="ECO:0000256" key="1">
    <source>
        <dbReference type="ARBA" id="ARBA00004141"/>
    </source>
</evidence>
<feature type="transmembrane region" description="Helical" evidence="11">
    <location>
        <begin position="148"/>
        <end position="170"/>
    </location>
</feature>
<dbReference type="PANTHER" id="PTHR15948:SF0">
    <property type="entry name" value="GOLGI PH REGULATOR A-RELATED"/>
    <property type="match status" value="1"/>
</dbReference>
<dbReference type="Pfam" id="PF12537">
    <property type="entry name" value="GPHR_N"/>
    <property type="match status" value="1"/>
</dbReference>
<feature type="coiled-coil region" evidence="9">
    <location>
        <begin position="239"/>
        <end position="266"/>
    </location>
</feature>
<feature type="transmembrane region" description="Helical" evidence="11">
    <location>
        <begin position="345"/>
        <end position="368"/>
    </location>
</feature>
<feature type="coiled-coil region" evidence="9">
    <location>
        <begin position="1010"/>
        <end position="1048"/>
    </location>
</feature>
<dbReference type="Pfam" id="PF15964">
    <property type="entry name" value="CCCAP"/>
    <property type="match status" value="2"/>
</dbReference>
<comment type="catalytic activity">
    <reaction evidence="6">
        <text>iodide(out) = iodide(in)</text>
        <dbReference type="Rhea" id="RHEA:66324"/>
        <dbReference type="ChEBI" id="CHEBI:16382"/>
    </reaction>
</comment>
<feature type="domain" description="Abscisic acid G-protein coupled receptor-like" evidence="12">
    <location>
        <begin position="280"/>
        <end position="448"/>
    </location>
</feature>
<feature type="transmembrane region" description="Helical" evidence="11">
    <location>
        <begin position="109"/>
        <end position="128"/>
    </location>
</feature>
<accession>A0AAN7NYZ0</accession>
<dbReference type="InterPro" id="IPR015672">
    <property type="entry name" value="GPHR/GTG"/>
</dbReference>
<feature type="transmembrane region" description="Helical" evidence="11">
    <location>
        <begin position="290"/>
        <end position="312"/>
    </location>
</feature>
<evidence type="ECO:0000256" key="6">
    <source>
        <dbReference type="ARBA" id="ARBA00024145"/>
    </source>
</evidence>
<keyword evidence="9" id="KW-0175">Coiled coil</keyword>
<gene>
    <name evidence="14" type="ORF">RN001_015356</name>
</gene>
<evidence type="ECO:0000256" key="2">
    <source>
        <dbReference type="ARBA" id="ARBA00009478"/>
    </source>
</evidence>
<dbReference type="InterPro" id="IPR022535">
    <property type="entry name" value="Golgi_pH-regulator_cons_dom"/>
</dbReference>
<dbReference type="InterPro" id="IPR031887">
    <property type="entry name" value="SDCCAG8"/>
</dbReference>
<dbReference type="GO" id="GO:0008308">
    <property type="term" value="F:voltage-gated monoatomic anion channel activity"/>
    <property type="evidence" value="ECO:0007669"/>
    <property type="project" value="TreeGrafter"/>
</dbReference>
<keyword evidence="5 11" id="KW-0472">Membrane</keyword>
<evidence type="ECO:0000256" key="3">
    <source>
        <dbReference type="ARBA" id="ARBA00022692"/>
    </source>
</evidence>
<evidence type="ECO:0000313" key="15">
    <source>
        <dbReference type="Proteomes" id="UP001353858"/>
    </source>
</evidence>
<feature type="transmembrane region" description="Helical" evidence="11">
    <location>
        <begin position="6"/>
        <end position="26"/>
    </location>
</feature>
<comment type="caution">
    <text evidence="14">The sequence shown here is derived from an EMBL/GenBank/DDBJ whole genome shotgun (WGS) entry which is preliminary data.</text>
</comment>
<sequence>MDFLSDTIVMLTSQTLFFIGAWLFFVKQLFKDYEVRHVLVQTIFSITLALSCTMFELIIFEILGCLDSSSRYFYWNLTLYLLVVMVVVFNPFYIFFCSIKNIPFVKPELVKHLTIFVWFVFIIIFWKIGEPFPITNPKQGILSMEHLVSRIGVIGVTVMAILSGFGAVNYPYTSMAYFMREVSPTDVTGIEKRLMQTMEMIVIKKKRLAIARKQSMEKLSREGVKERSRIWGILTSVTTNRSTENINQLKLEIMGLEELSQQLFLEAHENHNMLERIEWSKTWTGKYFNFLGYFFSLYCMWKIFICTINIVFDRVGKKDPVTRGIEIAVHWMGLDFDVGFWSQQISFYLVGCIVVTSIRGLLLTLTKFFNKISSSKSSNIIVLVLAQIMGMYFVSSVLLLRMNMPAEYRIIITQVLGDLQFNFYHRWFDVIFLVSALSSIITLYIAHKTPVHDNLKSPNDNKMDFRKRPDYADTAYREAVSRLKVLLADSYVPVKRQIRELDSAGEETDNQSLLSGISRNSRPSHLHYRYSPSLPKRYQYISPARNVLSTAQIDQEKSETKWNNAQNPPELVSFIERQEDYIEQLEKESKFCRDELTNLLKKVKDVISENEDLHDKQKSSLIKSVFHRLETETETETETDAKKYTFKSPKRTRRHVALEGPTIVFESRISELEAQLTQTKIDLKKALEQNEAFKRKISDGSVSDGISLDTHRKQIESLQRDKNVLQDTVSKLQSALVQFKDKESISTDQVKRSFDAIEQAQYEKNAAELEVRRLKDELERQHGKLRDAISEQSRRISDERTTMERRYAQQIDQLTTDLGVQWETTSKVQLELEKQRRDNSDLRRELAQKQAYIDELKKEMNSKIATMQSDIGLTGAEKSALEQQIATQQLSNERNERQSRQEVARLQAELQSMRQRLDRSDADLIHSRRENIRLGEQIASLEKEIKLSEALSDERSKRSSGGDPIALPPPSTSKDDREKELSTMVRELESKHAATVAELEGMIHTQNQLMDKLTGECQTLTIKLEDANTRHKEEIRELQANLDYLSSRVNHTQSNNKLPSQYEDEKYNIASTQRPTQHPTQVNYNRSSPTTKNLSRTSSNASMQQQQQQPAPTPRKPSISHNSPYAAVEEQQALNANEQQYATDPNEYSGYSEDPNQYATDPNQQYDPNYVYDPNDPQYMSQAEYDQAYNSNLQYESNPDQIYSTDPNQMYTTNPNESYGEDNANMYATDPNVSYPTEQLNQEEYASPQTAMEQNQSKPQTTDSPMKEPQTVETNE</sequence>
<reference evidence="15" key="1">
    <citation type="submission" date="2023-01" db="EMBL/GenBank/DDBJ databases">
        <title>Key to firefly adult light organ development and bioluminescence: homeobox transcription factors regulate luciferase expression and transportation to peroxisome.</title>
        <authorList>
            <person name="Fu X."/>
        </authorList>
    </citation>
    <scope>NUCLEOTIDE SEQUENCE [LARGE SCALE GENOMIC DNA]</scope>
</reference>
<organism evidence="14 15">
    <name type="scientific">Aquatica leii</name>
    <dbReference type="NCBI Taxonomy" id="1421715"/>
    <lineage>
        <taxon>Eukaryota</taxon>
        <taxon>Metazoa</taxon>
        <taxon>Ecdysozoa</taxon>
        <taxon>Arthropoda</taxon>
        <taxon>Hexapoda</taxon>
        <taxon>Insecta</taxon>
        <taxon>Pterygota</taxon>
        <taxon>Neoptera</taxon>
        <taxon>Endopterygota</taxon>
        <taxon>Coleoptera</taxon>
        <taxon>Polyphaga</taxon>
        <taxon>Elateriformia</taxon>
        <taxon>Elateroidea</taxon>
        <taxon>Lampyridae</taxon>
        <taxon>Luciolinae</taxon>
        <taxon>Aquatica</taxon>
    </lineage>
</organism>
<feature type="coiled-coil region" evidence="9">
    <location>
        <begin position="575"/>
        <end position="616"/>
    </location>
</feature>
<dbReference type="InterPro" id="IPR025969">
    <property type="entry name" value="ABA_GPCR_dom"/>
</dbReference>
<dbReference type="PANTHER" id="PTHR15948">
    <property type="entry name" value="G-PROTEIN COUPLED RECEPTOR 89-RELATED"/>
    <property type="match status" value="1"/>
</dbReference>
<keyword evidence="15" id="KW-1185">Reference proteome</keyword>
<evidence type="ECO:0000256" key="4">
    <source>
        <dbReference type="ARBA" id="ARBA00022989"/>
    </source>
</evidence>
<dbReference type="GO" id="GO:0032580">
    <property type="term" value="C:Golgi cisterna membrane"/>
    <property type="evidence" value="ECO:0007669"/>
    <property type="project" value="TreeGrafter"/>
</dbReference>
<evidence type="ECO:0000256" key="10">
    <source>
        <dbReference type="SAM" id="MobiDB-lite"/>
    </source>
</evidence>
<comment type="catalytic activity">
    <reaction evidence="7">
        <text>bromide(in) = bromide(out)</text>
        <dbReference type="Rhea" id="RHEA:75383"/>
        <dbReference type="ChEBI" id="CHEBI:15858"/>
    </reaction>
</comment>
<dbReference type="GO" id="GO:0051452">
    <property type="term" value="P:intracellular pH reduction"/>
    <property type="evidence" value="ECO:0007669"/>
    <property type="project" value="TreeGrafter"/>
</dbReference>
<dbReference type="GO" id="GO:0005813">
    <property type="term" value="C:centrosome"/>
    <property type="evidence" value="ECO:0007669"/>
    <property type="project" value="InterPro"/>
</dbReference>
<feature type="region of interest" description="Disordered" evidence="10">
    <location>
        <begin position="1071"/>
        <end position="1123"/>
    </location>
</feature>
<protein>
    <recommendedName>
        <fullName evidence="16">Golgi pH regulator</fullName>
    </recommendedName>
</protein>
<feature type="transmembrane region" description="Helical" evidence="11">
    <location>
        <begin position="380"/>
        <end position="400"/>
    </location>
</feature>
<dbReference type="Proteomes" id="UP001353858">
    <property type="component" value="Unassembled WGS sequence"/>
</dbReference>
<evidence type="ECO:0000313" key="14">
    <source>
        <dbReference type="EMBL" id="KAK4873327.1"/>
    </source>
</evidence>
<feature type="transmembrane region" description="Helical" evidence="11">
    <location>
        <begin position="72"/>
        <end position="97"/>
    </location>
</feature>
<feature type="coiled-coil region" evidence="9">
    <location>
        <begin position="825"/>
        <end position="923"/>
    </location>
</feature>
<feature type="transmembrane region" description="Helical" evidence="11">
    <location>
        <begin position="38"/>
        <end position="60"/>
    </location>
</feature>
<dbReference type="GO" id="GO:0007098">
    <property type="term" value="P:centrosome cycle"/>
    <property type="evidence" value="ECO:0007669"/>
    <property type="project" value="InterPro"/>
</dbReference>
<name>A0AAN7NYZ0_9COLE</name>
<proteinExistence type="inferred from homology"/>
<feature type="region of interest" description="Disordered" evidence="10">
    <location>
        <begin position="1210"/>
        <end position="1276"/>
    </location>
</feature>
<evidence type="ECO:0000256" key="7">
    <source>
        <dbReference type="ARBA" id="ARBA00035085"/>
    </source>
</evidence>
<evidence type="ECO:0008006" key="16">
    <source>
        <dbReference type="Google" id="ProtNLM"/>
    </source>
</evidence>
<feature type="compositionally biased region" description="Polar residues" evidence="10">
    <location>
        <begin position="1154"/>
        <end position="1167"/>
    </location>
</feature>
<evidence type="ECO:0000256" key="8">
    <source>
        <dbReference type="ARBA" id="ARBA00044702"/>
    </source>
</evidence>
<feature type="compositionally biased region" description="Polar residues" evidence="10">
    <location>
        <begin position="1071"/>
        <end position="1103"/>
    </location>
</feature>
<dbReference type="Pfam" id="PF12430">
    <property type="entry name" value="ABA_GPCR"/>
    <property type="match status" value="1"/>
</dbReference>